<keyword evidence="2 3" id="KW-0802">TPR repeat</keyword>
<dbReference type="Pfam" id="PF13424">
    <property type="entry name" value="TPR_12"/>
    <property type="match status" value="1"/>
</dbReference>
<keyword evidence="1" id="KW-0677">Repeat</keyword>
<dbReference type="PANTHER" id="PTHR44943">
    <property type="entry name" value="CELLULOSE SYNTHASE OPERON PROTEIN C"/>
    <property type="match status" value="1"/>
</dbReference>
<dbReference type="Pfam" id="PF13432">
    <property type="entry name" value="TPR_16"/>
    <property type="match status" value="1"/>
</dbReference>
<dbReference type="InterPro" id="IPR051685">
    <property type="entry name" value="Ycf3/AcsC/BcsC/TPR_MFPF"/>
</dbReference>
<dbReference type="PROSITE" id="PS50005">
    <property type="entry name" value="TPR"/>
    <property type="match status" value="4"/>
</dbReference>
<evidence type="ECO:0000256" key="3">
    <source>
        <dbReference type="PROSITE-ProRule" id="PRU00339"/>
    </source>
</evidence>
<dbReference type="SUPFAM" id="SSF48452">
    <property type="entry name" value="TPR-like"/>
    <property type="match status" value="1"/>
</dbReference>
<protein>
    <submittedName>
        <fullName evidence="4">Tetratricopeptide repeat protein</fullName>
    </submittedName>
</protein>
<name>A0A419VZ58_9BACT</name>
<dbReference type="InterPro" id="IPR019734">
    <property type="entry name" value="TPR_rpt"/>
</dbReference>
<feature type="repeat" description="TPR" evidence="3">
    <location>
        <begin position="49"/>
        <end position="82"/>
    </location>
</feature>
<feature type="repeat" description="TPR" evidence="3">
    <location>
        <begin position="323"/>
        <end position="356"/>
    </location>
</feature>
<dbReference type="AlphaFoldDB" id="A0A419VZ58"/>
<dbReference type="Proteomes" id="UP000283387">
    <property type="component" value="Unassembled WGS sequence"/>
</dbReference>
<dbReference type="PROSITE" id="PS50293">
    <property type="entry name" value="TPR_REGION"/>
    <property type="match status" value="1"/>
</dbReference>
<dbReference type="InterPro" id="IPR011990">
    <property type="entry name" value="TPR-like_helical_dom_sf"/>
</dbReference>
<feature type="repeat" description="TPR" evidence="3">
    <location>
        <begin position="185"/>
        <end position="218"/>
    </location>
</feature>
<dbReference type="PANTHER" id="PTHR44943:SF8">
    <property type="entry name" value="TPR REPEAT-CONTAINING PROTEIN MJ0263"/>
    <property type="match status" value="1"/>
</dbReference>
<dbReference type="SMART" id="SM00028">
    <property type="entry name" value="TPR"/>
    <property type="match status" value="7"/>
</dbReference>
<proteinExistence type="predicted"/>
<reference evidence="4 5" key="1">
    <citation type="submission" date="2018-09" db="EMBL/GenBank/DDBJ databases">
        <title>Genomic Encyclopedia of Archaeal and Bacterial Type Strains, Phase II (KMG-II): from individual species to whole genera.</title>
        <authorList>
            <person name="Goeker M."/>
        </authorList>
    </citation>
    <scope>NUCLEOTIDE SEQUENCE [LARGE SCALE GENOMIC DNA]</scope>
    <source>
        <strain evidence="4 5">DSM 27148</strain>
    </source>
</reference>
<evidence type="ECO:0000256" key="2">
    <source>
        <dbReference type="ARBA" id="ARBA00022803"/>
    </source>
</evidence>
<comment type="caution">
    <text evidence="4">The sequence shown here is derived from an EMBL/GenBank/DDBJ whole genome shotgun (WGS) entry which is preliminary data.</text>
</comment>
<evidence type="ECO:0000313" key="4">
    <source>
        <dbReference type="EMBL" id="RKD88525.1"/>
    </source>
</evidence>
<evidence type="ECO:0000313" key="5">
    <source>
        <dbReference type="Proteomes" id="UP000283387"/>
    </source>
</evidence>
<feature type="repeat" description="TPR" evidence="3">
    <location>
        <begin position="83"/>
        <end position="116"/>
    </location>
</feature>
<dbReference type="RefSeq" id="WP_170154616.1">
    <property type="nucleotide sequence ID" value="NZ_RAPN01000002.1"/>
</dbReference>
<organism evidence="4 5">
    <name type="scientific">Mangrovibacterium diazotrophicum</name>
    <dbReference type="NCBI Taxonomy" id="1261403"/>
    <lineage>
        <taxon>Bacteria</taxon>
        <taxon>Pseudomonadati</taxon>
        <taxon>Bacteroidota</taxon>
        <taxon>Bacteroidia</taxon>
        <taxon>Marinilabiliales</taxon>
        <taxon>Prolixibacteraceae</taxon>
        <taxon>Mangrovibacterium</taxon>
    </lineage>
</organism>
<accession>A0A419VZ58</accession>
<sequence>MKFIFPVCLILMIVSSGKAQNEVDLLILNRHYSEALNSLEQQLNVTPEASLYFKKGLVCEKLMDYESAISALNEACKLEPNNTIYWEELADAHSALGNYLYAVTYFKKAISIDPTDVRMKGKLAQAYISLKAYPDAFRCYQEIWASDSTNTYYNRYYAYAAYRIGKNDLAVKLYEQLAAKGSHDLNTWTNLATIYNQQKRMTNAVVTCERGLDLFPKNPSLLLKIADSYFAFQEYGKALFAYENYLAVGDSTLDVMKNYGICLYFDKQEEKALQTLEPCYEVTVNDPIVNFYMGACYKKLKRFDESAGFLELAVETATPAYLAEIYHHLGQVYGFQRKFEDSILAYKKALEIDPSKDELLFEIATTYEEFNANKVIALHYYREYAKAAGEGGVNINYALDRIKKIKEELFFEDASSSLSN</sequence>
<dbReference type="EMBL" id="RAPN01000002">
    <property type="protein sequence ID" value="RKD88525.1"/>
    <property type="molecule type" value="Genomic_DNA"/>
</dbReference>
<keyword evidence="5" id="KW-1185">Reference proteome</keyword>
<evidence type="ECO:0000256" key="1">
    <source>
        <dbReference type="ARBA" id="ARBA00022737"/>
    </source>
</evidence>
<gene>
    <name evidence="4" type="ORF">BC643_3677</name>
</gene>
<dbReference type="Gene3D" id="1.25.40.10">
    <property type="entry name" value="Tetratricopeptide repeat domain"/>
    <property type="match status" value="2"/>
</dbReference>
<dbReference type="Pfam" id="PF13181">
    <property type="entry name" value="TPR_8"/>
    <property type="match status" value="2"/>
</dbReference>